<evidence type="ECO:0000259" key="2">
    <source>
        <dbReference type="Pfam" id="PF02839"/>
    </source>
</evidence>
<dbReference type="GO" id="GO:0004553">
    <property type="term" value="F:hydrolase activity, hydrolyzing O-glycosyl compounds"/>
    <property type="evidence" value="ECO:0007669"/>
    <property type="project" value="InterPro"/>
</dbReference>
<gene>
    <name evidence="3" type="ORF">LTR77_001046</name>
</gene>
<dbReference type="GO" id="GO:0005975">
    <property type="term" value="P:carbohydrate metabolic process"/>
    <property type="evidence" value="ECO:0007669"/>
    <property type="project" value="InterPro"/>
</dbReference>
<name>A0AAV9PQ17_9PEZI</name>
<dbReference type="Gene3D" id="2.10.10.20">
    <property type="entry name" value="Carbohydrate-binding module superfamily 5/12"/>
    <property type="match status" value="1"/>
</dbReference>
<dbReference type="AlphaFoldDB" id="A0AAV9PQ17"/>
<keyword evidence="1" id="KW-0378">Hydrolase</keyword>
<dbReference type="SUPFAM" id="SSF51055">
    <property type="entry name" value="Carbohydrate binding domain"/>
    <property type="match status" value="1"/>
</dbReference>
<reference evidence="3 4" key="1">
    <citation type="submission" date="2023-08" db="EMBL/GenBank/DDBJ databases">
        <title>Black Yeasts Isolated from many extreme environments.</title>
        <authorList>
            <person name="Coleine C."/>
            <person name="Stajich J.E."/>
            <person name="Selbmann L."/>
        </authorList>
    </citation>
    <scope>NUCLEOTIDE SEQUENCE [LARGE SCALE GENOMIC DNA]</scope>
    <source>
        <strain evidence="3 4">CCFEE 5935</strain>
    </source>
</reference>
<dbReference type="RefSeq" id="XP_064664544.1">
    <property type="nucleotide sequence ID" value="XM_064798310.1"/>
</dbReference>
<evidence type="ECO:0000313" key="3">
    <source>
        <dbReference type="EMBL" id="KAK5175906.1"/>
    </source>
</evidence>
<feature type="domain" description="Chitin-binding type-3" evidence="2">
    <location>
        <begin position="129"/>
        <end position="169"/>
    </location>
</feature>
<organism evidence="3 4">
    <name type="scientific">Saxophila tyrrhenica</name>
    <dbReference type="NCBI Taxonomy" id="1690608"/>
    <lineage>
        <taxon>Eukaryota</taxon>
        <taxon>Fungi</taxon>
        <taxon>Dikarya</taxon>
        <taxon>Ascomycota</taxon>
        <taxon>Pezizomycotina</taxon>
        <taxon>Dothideomycetes</taxon>
        <taxon>Dothideomycetidae</taxon>
        <taxon>Mycosphaerellales</taxon>
        <taxon>Extremaceae</taxon>
        <taxon>Saxophila</taxon>
    </lineage>
</organism>
<dbReference type="InterPro" id="IPR036573">
    <property type="entry name" value="CBM_sf_5/12"/>
</dbReference>
<dbReference type="GO" id="GO:0005576">
    <property type="term" value="C:extracellular region"/>
    <property type="evidence" value="ECO:0007669"/>
    <property type="project" value="InterPro"/>
</dbReference>
<dbReference type="Pfam" id="PF02839">
    <property type="entry name" value="CBM_5_12"/>
    <property type="match status" value="1"/>
</dbReference>
<evidence type="ECO:0000313" key="4">
    <source>
        <dbReference type="Proteomes" id="UP001337655"/>
    </source>
</evidence>
<comment type="caution">
    <text evidence="3">The sequence shown here is derived from an EMBL/GenBank/DDBJ whole genome shotgun (WGS) entry which is preliminary data.</text>
</comment>
<keyword evidence="4" id="KW-1185">Reference proteome</keyword>
<evidence type="ECO:0000256" key="1">
    <source>
        <dbReference type="ARBA" id="ARBA00022801"/>
    </source>
</evidence>
<dbReference type="GO" id="GO:0030246">
    <property type="term" value="F:carbohydrate binding"/>
    <property type="evidence" value="ECO:0007669"/>
    <property type="project" value="InterPro"/>
</dbReference>
<accession>A0AAV9PQ17</accession>
<dbReference type="EMBL" id="JAVRRT010000001">
    <property type="protein sequence ID" value="KAK5175906.1"/>
    <property type="molecule type" value="Genomic_DNA"/>
</dbReference>
<dbReference type="GeneID" id="89922395"/>
<proteinExistence type="predicted"/>
<sequence>MPPSKTSHSKPCTLCSTPRDVLVRCQIDESGQWHFVCPGSCWKRVSGGVIDGDNSEERQWYRYGGMWKNKHDAVSAKKPRSKRNVEKTEMNTAINNTTVDRHSLPRMDGVMDEQQQHAISSAIPPWREDGRKYTKNDRVAYNGEVWLARKSHLSVEGGRTPDQAHALWKQDTAFANSPG</sequence>
<dbReference type="Proteomes" id="UP001337655">
    <property type="component" value="Unassembled WGS sequence"/>
</dbReference>
<protein>
    <recommendedName>
        <fullName evidence="2">Chitin-binding type-3 domain-containing protein</fullName>
    </recommendedName>
</protein>
<dbReference type="InterPro" id="IPR003610">
    <property type="entry name" value="CBM5/12"/>
</dbReference>